<dbReference type="InterPro" id="IPR000073">
    <property type="entry name" value="AB_hydrolase_1"/>
</dbReference>
<evidence type="ECO:0000313" key="4">
    <source>
        <dbReference type="Proteomes" id="UP000264702"/>
    </source>
</evidence>
<dbReference type="OrthoDB" id="9797695at2"/>
<dbReference type="PANTHER" id="PTHR42977">
    <property type="entry name" value="HYDROLASE-RELATED"/>
    <property type="match status" value="1"/>
</dbReference>
<dbReference type="InterPro" id="IPR029058">
    <property type="entry name" value="AB_hydrolase_fold"/>
</dbReference>
<organism evidence="3 4">
    <name type="scientific">Paracidobacterium acidisoli</name>
    <dbReference type="NCBI Taxonomy" id="2303751"/>
    <lineage>
        <taxon>Bacteria</taxon>
        <taxon>Pseudomonadati</taxon>
        <taxon>Acidobacteriota</taxon>
        <taxon>Terriglobia</taxon>
        <taxon>Terriglobales</taxon>
        <taxon>Acidobacteriaceae</taxon>
        <taxon>Paracidobacterium</taxon>
    </lineage>
</organism>
<reference evidence="3 4" key="1">
    <citation type="submission" date="2018-08" db="EMBL/GenBank/DDBJ databases">
        <title>Acidipila sp. 4G-K13, an acidobacterium isolated from forest soil.</title>
        <authorList>
            <person name="Gao Z.-H."/>
            <person name="Qiu L.-H."/>
        </authorList>
    </citation>
    <scope>NUCLEOTIDE SEQUENCE [LARGE SCALE GENOMIC DNA]</scope>
    <source>
        <strain evidence="3 4">4G-K13</strain>
    </source>
</reference>
<dbReference type="RefSeq" id="WP_117297514.1">
    <property type="nucleotide sequence ID" value="NZ_QVQT02000001.1"/>
</dbReference>
<dbReference type="InterPro" id="IPR051340">
    <property type="entry name" value="Haloalkane_dehalogenase"/>
</dbReference>
<dbReference type="PRINTS" id="PR00111">
    <property type="entry name" value="ABHYDROLASE"/>
</dbReference>
<dbReference type="PANTHER" id="PTHR42977:SF3">
    <property type="entry name" value="AB HYDROLASE-1 DOMAIN-CONTAINING PROTEIN"/>
    <property type="match status" value="1"/>
</dbReference>
<evidence type="ECO:0000259" key="2">
    <source>
        <dbReference type="Pfam" id="PF00561"/>
    </source>
</evidence>
<sequence>MITYQHATVRGHKIFYREAGSKSSPTIVLLHGFPSSSHMFRDLIPQLADTFHVIAPDYIGFGYSDAPDVSEFEYTFDNLAAHIEELLFGALGLKKFSIYVQDYGAPVGFRIAANHPDAIEGIVAQNGNAYAEGIGAGFDAMKPFWANRNAETEKPVRALVTKETTIFQYTHGVQDVSRINPDSYTFDQFLLDRPGNDAIQLNLLHNYQFNLAQYDRWHEFFRSRQPKTLIVWGKNDPFFTVEGAKAYLRDIPKAELHLLDTGHFALEDSCDFIAQQIVKSLR</sequence>
<gene>
    <name evidence="3" type="ORF">D0Y96_01370</name>
</gene>
<evidence type="ECO:0000313" key="3">
    <source>
        <dbReference type="EMBL" id="RFU18256.1"/>
    </source>
</evidence>
<protein>
    <submittedName>
        <fullName evidence="3">Alpha/beta hydrolase</fullName>
    </submittedName>
</protein>
<keyword evidence="4" id="KW-1185">Reference proteome</keyword>
<feature type="domain" description="AB hydrolase-1" evidence="2">
    <location>
        <begin position="25"/>
        <end position="268"/>
    </location>
</feature>
<dbReference type="SUPFAM" id="SSF53474">
    <property type="entry name" value="alpha/beta-Hydrolases"/>
    <property type="match status" value="1"/>
</dbReference>
<dbReference type="GO" id="GO:0004301">
    <property type="term" value="F:epoxide hydrolase activity"/>
    <property type="evidence" value="ECO:0007669"/>
    <property type="project" value="TreeGrafter"/>
</dbReference>
<evidence type="ECO:0000256" key="1">
    <source>
        <dbReference type="ARBA" id="ARBA00022801"/>
    </source>
</evidence>
<dbReference type="InterPro" id="IPR000639">
    <property type="entry name" value="Epox_hydrolase-like"/>
</dbReference>
<dbReference type="PRINTS" id="PR00412">
    <property type="entry name" value="EPOXHYDRLASE"/>
</dbReference>
<dbReference type="EMBL" id="QVQT01000001">
    <property type="protein sequence ID" value="RFU18256.1"/>
    <property type="molecule type" value="Genomic_DNA"/>
</dbReference>
<dbReference type="Pfam" id="PF00561">
    <property type="entry name" value="Abhydrolase_1"/>
    <property type="match status" value="1"/>
</dbReference>
<name>A0A372ITL2_9BACT</name>
<keyword evidence="1 3" id="KW-0378">Hydrolase</keyword>
<accession>A0A372ITL2</accession>
<dbReference type="Gene3D" id="3.40.50.1820">
    <property type="entry name" value="alpha/beta hydrolase"/>
    <property type="match status" value="1"/>
</dbReference>
<proteinExistence type="predicted"/>
<dbReference type="AlphaFoldDB" id="A0A372ITL2"/>
<dbReference type="Proteomes" id="UP000264702">
    <property type="component" value="Unassembled WGS sequence"/>
</dbReference>
<comment type="caution">
    <text evidence="3">The sequence shown here is derived from an EMBL/GenBank/DDBJ whole genome shotgun (WGS) entry which is preliminary data.</text>
</comment>